<dbReference type="Proteomes" id="UP000267250">
    <property type="component" value="Chromosome"/>
</dbReference>
<reference evidence="10 11" key="1">
    <citation type="submission" date="2016-07" db="EMBL/GenBank/DDBJ databases">
        <title>Genome and transcriptome analysis of iron-reducing fermentative bacteria Anoxybacter fermentans.</title>
        <authorList>
            <person name="Zeng X."/>
            <person name="Shao Z."/>
        </authorList>
    </citation>
    <scope>NUCLEOTIDE SEQUENCE [LARGE SCALE GENOMIC DNA]</scope>
    <source>
        <strain evidence="10 11">DY22613</strain>
    </source>
</reference>
<accession>A0A3Q9HQ49</accession>
<dbReference type="Pfam" id="PF00196">
    <property type="entry name" value="GerE"/>
    <property type="match status" value="1"/>
</dbReference>
<keyword evidence="5" id="KW-0804">Transcription</keyword>
<dbReference type="InterPro" id="IPR011006">
    <property type="entry name" value="CheY-like_superfamily"/>
</dbReference>
<evidence type="ECO:0000256" key="4">
    <source>
        <dbReference type="ARBA" id="ARBA00023125"/>
    </source>
</evidence>
<dbReference type="CDD" id="cd06170">
    <property type="entry name" value="LuxR_C_like"/>
    <property type="match status" value="1"/>
</dbReference>
<name>A0A3Q9HQ49_9FIRM</name>
<feature type="domain" description="HTH luxR-type" evidence="8">
    <location>
        <begin position="147"/>
        <end position="212"/>
    </location>
</feature>
<dbReference type="PROSITE" id="PS50043">
    <property type="entry name" value="HTH_LUXR_2"/>
    <property type="match status" value="1"/>
</dbReference>
<dbReference type="PANTHER" id="PTHR43214">
    <property type="entry name" value="TWO-COMPONENT RESPONSE REGULATOR"/>
    <property type="match status" value="1"/>
</dbReference>
<protein>
    <recommendedName>
        <fullName evidence="1">Stage 0 sporulation protein A homolog</fullName>
    </recommendedName>
</protein>
<dbReference type="GO" id="GO:0000160">
    <property type="term" value="P:phosphorelay signal transduction system"/>
    <property type="evidence" value="ECO:0007669"/>
    <property type="project" value="InterPro"/>
</dbReference>
<evidence type="ECO:0000256" key="2">
    <source>
        <dbReference type="ARBA" id="ARBA00022553"/>
    </source>
</evidence>
<evidence type="ECO:0000256" key="5">
    <source>
        <dbReference type="ARBA" id="ARBA00023163"/>
    </source>
</evidence>
<evidence type="ECO:0000256" key="6">
    <source>
        <dbReference type="ARBA" id="ARBA00024867"/>
    </source>
</evidence>
<evidence type="ECO:0000256" key="7">
    <source>
        <dbReference type="PROSITE-ProRule" id="PRU00169"/>
    </source>
</evidence>
<dbReference type="InterPro" id="IPR058245">
    <property type="entry name" value="NreC/VraR/RcsB-like_REC"/>
</dbReference>
<feature type="domain" description="Response regulatory" evidence="9">
    <location>
        <begin position="5"/>
        <end position="121"/>
    </location>
</feature>
<dbReference type="InterPro" id="IPR016032">
    <property type="entry name" value="Sig_transdc_resp-reg_C-effctor"/>
</dbReference>
<dbReference type="EMBL" id="CP016379">
    <property type="protein sequence ID" value="AZR73104.1"/>
    <property type="molecule type" value="Genomic_DNA"/>
</dbReference>
<dbReference type="Pfam" id="PF00072">
    <property type="entry name" value="Response_reg"/>
    <property type="match status" value="1"/>
</dbReference>
<evidence type="ECO:0000313" key="11">
    <source>
        <dbReference type="Proteomes" id="UP000267250"/>
    </source>
</evidence>
<proteinExistence type="predicted"/>
<dbReference type="RefSeq" id="WP_127016436.1">
    <property type="nucleotide sequence ID" value="NZ_CP016379.1"/>
</dbReference>
<dbReference type="SUPFAM" id="SSF46894">
    <property type="entry name" value="C-terminal effector domain of the bipartite response regulators"/>
    <property type="match status" value="1"/>
</dbReference>
<gene>
    <name evidence="10" type="ORF">BBF96_06725</name>
</gene>
<dbReference type="GO" id="GO:0006355">
    <property type="term" value="P:regulation of DNA-templated transcription"/>
    <property type="evidence" value="ECO:0007669"/>
    <property type="project" value="InterPro"/>
</dbReference>
<dbReference type="SMART" id="SM00421">
    <property type="entry name" value="HTH_LUXR"/>
    <property type="match status" value="1"/>
</dbReference>
<evidence type="ECO:0000259" key="8">
    <source>
        <dbReference type="PROSITE" id="PS50043"/>
    </source>
</evidence>
<dbReference type="KEGG" id="aft:BBF96_06725"/>
<sequence>MTKTKIFIADDHALIRDGLKKILSEYDYFEVIGEAGDGQETITKVKKNPPDILLLDISMPIFNGFQVIERIKNLLPKMKIVVLTVHNNESYISQFLKAGVQGYLLKTAPAREVVLALEAINRGGYYLDPSISRFIINHYLDNLEQDNLEDWDGLTSRELEVLKLIAEGYKNQDIANLLNVSVKTVESHRYNIMDKLDMHDRIDLVKYAIRKGIIQL</sequence>
<keyword evidence="4" id="KW-0238">DNA-binding</keyword>
<organism evidence="10 11">
    <name type="scientific">Anoxybacter fermentans</name>
    <dbReference type="NCBI Taxonomy" id="1323375"/>
    <lineage>
        <taxon>Bacteria</taxon>
        <taxon>Bacillati</taxon>
        <taxon>Bacillota</taxon>
        <taxon>Clostridia</taxon>
        <taxon>Halanaerobiales</taxon>
        <taxon>Anoxybacter</taxon>
    </lineage>
</organism>
<dbReference type="PRINTS" id="PR00038">
    <property type="entry name" value="HTHLUXR"/>
</dbReference>
<dbReference type="SUPFAM" id="SSF52172">
    <property type="entry name" value="CheY-like"/>
    <property type="match status" value="1"/>
</dbReference>
<evidence type="ECO:0000256" key="3">
    <source>
        <dbReference type="ARBA" id="ARBA00023015"/>
    </source>
</evidence>
<dbReference type="AlphaFoldDB" id="A0A3Q9HQ49"/>
<dbReference type="InterPro" id="IPR000792">
    <property type="entry name" value="Tscrpt_reg_LuxR_C"/>
</dbReference>
<dbReference type="InterPro" id="IPR001789">
    <property type="entry name" value="Sig_transdc_resp-reg_receiver"/>
</dbReference>
<evidence type="ECO:0000259" key="9">
    <source>
        <dbReference type="PROSITE" id="PS50110"/>
    </source>
</evidence>
<dbReference type="CDD" id="cd17535">
    <property type="entry name" value="REC_NarL-like"/>
    <property type="match status" value="1"/>
</dbReference>
<comment type="function">
    <text evidence="6">May play the central regulatory role in sporulation. It may be an element of the effector pathway responsible for the activation of sporulation genes in response to nutritional stress. Spo0A may act in concert with spo0H (a sigma factor) to control the expression of some genes that are critical to the sporulation process.</text>
</comment>
<keyword evidence="11" id="KW-1185">Reference proteome</keyword>
<dbReference type="PROSITE" id="PS50110">
    <property type="entry name" value="RESPONSE_REGULATORY"/>
    <property type="match status" value="1"/>
</dbReference>
<dbReference type="Gene3D" id="3.40.50.2300">
    <property type="match status" value="1"/>
</dbReference>
<evidence type="ECO:0000256" key="1">
    <source>
        <dbReference type="ARBA" id="ARBA00018672"/>
    </source>
</evidence>
<evidence type="ECO:0000313" key="10">
    <source>
        <dbReference type="EMBL" id="AZR73104.1"/>
    </source>
</evidence>
<keyword evidence="3" id="KW-0805">Transcription regulation</keyword>
<keyword evidence="2 7" id="KW-0597">Phosphoprotein</keyword>
<dbReference type="PROSITE" id="PS00622">
    <property type="entry name" value="HTH_LUXR_1"/>
    <property type="match status" value="1"/>
</dbReference>
<feature type="modified residue" description="4-aspartylphosphate" evidence="7">
    <location>
        <position position="56"/>
    </location>
</feature>
<dbReference type="InterPro" id="IPR039420">
    <property type="entry name" value="WalR-like"/>
</dbReference>
<dbReference type="PANTHER" id="PTHR43214:SF41">
    <property type="entry name" value="NITRATE_NITRITE RESPONSE REGULATOR PROTEIN NARP"/>
    <property type="match status" value="1"/>
</dbReference>
<dbReference type="GO" id="GO:0003677">
    <property type="term" value="F:DNA binding"/>
    <property type="evidence" value="ECO:0007669"/>
    <property type="project" value="UniProtKB-KW"/>
</dbReference>
<dbReference type="OrthoDB" id="9779069at2"/>
<dbReference type="SMART" id="SM00448">
    <property type="entry name" value="REC"/>
    <property type="match status" value="1"/>
</dbReference>